<dbReference type="CDD" id="cd03801">
    <property type="entry name" value="GT4_PimA-like"/>
    <property type="match status" value="1"/>
</dbReference>
<keyword evidence="1" id="KW-0328">Glycosyltransferase</keyword>
<dbReference type="EMBL" id="SDWS01000002">
    <property type="protein sequence ID" value="RYB92376.1"/>
    <property type="molecule type" value="Genomic_DNA"/>
</dbReference>
<keyword evidence="4" id="KW-1185">Reference proteome</keyword>
<evidence type="ECO:0000313" key="4">
    <source>
        <dbReference type="Proteomes" id="UP000291838"/>
    </source>
</evidence>
<evidence type="ECO:0000256" key="2">
    <source>
        <dbReference type="ARBA" id="ARBA00022679"/>
    </source>
</evidence>
<dbReference type="OrthoDB" id="5116476at2"/>
<dbReference type="AlphaFoldDB" id="A0A4Q2RUP6"/>
<proteinExistence type="predicted"/>
<gene>
    <name evidence="3" type="ORF">EUA06_05310</name>
</gene>
<evidence type="ECO:0000313" key="3">
    <source>
        <dbReference type="EMBL" id="RYB92376.1"/>
    </source>
</evidence>
<protein>
    <submittedName>
        <fullName evidence="3">Glycosyltransferase</fullName>
    </submittedName>
</protein>
<organism evidence="3 4">
    <name type="scientific">Nocardioides glacieisoli</name>
    <dbReference type="NCBI Taxonomy" id="1168730"/>
    <lineage>
        <taxon>Bacteria</taxon>
        <taxon>Bacillati</taxon>
        <taxon>Actinomycetota</taxon>
        <taxon>Actinomycetes</taxon>
        <taxon>Propionibacteriales</taxon>
        <taxon>Nocardioidaceae</taxon>
        <taxon>Nocardioides</taxon>
    </lineage>
</organism>
<dbReference type="PANTHER" id="PTHR12526">
    <property type="entry name" value="GLYCOSYLTRANSFERASE"/>
    <property type="match status" value="1"/>
</dbReference>
<name>A0A4Q2RUP6_9ACTN</name>
<comment type="caution">
    <text evidence="3">The sequence shown here is derived from an EMBL/GenBank/DDBJ whole genome shotgun (WGS) entry which is preliminary data.</text>
</comment>
<dbReference type="PANTHER" id="PTHR12526:SF510">
    <property type="entry name" value="D-INOSITOL 3-PHOSPHATE GLYCOSYLTRANSFERASE"/>
    <property type="match status" value="1"/>
</dbReference>
<evidence type="ECO:0000256" key="1">
    <source>
        <dbReference type="ARBA" id="ARBA00022676"/>
    </source>
</evidence>
<dbReference type="Pfam" id="PF13692">
    <property type="entry name" value="Glyco_trans_1_4"/>
    <property type="match status" value="1"/>
</dbReference>
<reference evidence="3 4" key="1">
    <citation type="submission" date="2019-01" db="EMBL/GenBank/DDBJ databases">
        <title>Novel species of Nocardioides.</title>
        <authorList>
            <person name="Liu Q."/>
            <person name="Xin Y.-H."/>
        </authorList>
    </citation>
    <scope>NUCLEOTIDE SEQUENCE [LARGE SCALE GENOMIC DNA]</scope>
    <source>
        <strain evidence="3 4">HLT3-15</strain>
    </source>
</reference>
<dbReference type="Gene3D" id="3.40.50.2000">
    <property type="entry name" value="Glycogen Phosphorylase B"/>
    <property type="match status" value="1"/>
</dbReference>
<dbReference type="GO" id="GO:0016757">
    <property type="term" value="F:glycosyltransferase activity"/>
    <property type="evidence" value="ECO:0007669"/>
    <property type="project" value="UniProtKB-KW"/>
</dbReference>
<sequence>MMNDDVRRPRALVLSGHDLGAWRAEYARGAAPAALPYEVDALGRAGLDITVRSNIDSAIVDRLRRKIEHRTEYSVALPLRGMVAAGSADVVVALLEREGALPAILKQRRVPPYARRPLVIWSCWLADDLQCATPQRREELSRIYRGADLITHLSRHEASVFADAGFREDQLFPITYGVSHRYYVPGDDSERDIDLLAVGQDRGRDYATLFDAIAGTTLRLQLVCRPENLAGLRVPDNVTVVGTVPREEYRALLRRSKVVAIPTRVLTYPTGSSVALEASSSGCCVVATDTPAMADYVQHERTGLLVAPGDSAGWGEALVRLRDDEALRARLGSAARTSVEMTFNAEHMWSELADEMRRRELV</sequence>
<accession>A0A4Q2RUP6</accession>
<dbReference type="Proteomes" id="UP000291838">
    <property type="component" value="Unassembled WGS sequence"/>
</dbReference>
<dbReference type="SUPFAM" id="SSF53756">
    <property type="entry name" value="UDP-Glycosyltransferase/glycogen phosphorylase"/>
    <property type="match status" value="1"/>
</dbReference>
<keyword evidence="2 3" id="KW-0808">Transferase</keyword>